<keyword evidence="4" id="KW-1185">Reference proteome</keyword>
<dbReference type="PANTHER" id="PTHR13492:SF2">
    <property type="entry name" value="RING FINGER PROTEIN 37"/>
    <property type="match status" value="1"/>
</dbReference>
<name>A0A9W7TK12_TRIRA</name>
<protein>
    <submittedName>
        <fullName evidence="3">RING finger protein 37</fullName>
    </submittedName>
</protein>
<proteinExistence type="predicted"/>
<dbReference type="InterPro" id="IPR039847">
    <property type="entry name" value="Ubox5"/>
</dbReference>
<dbReference type="InterPro" id="IPR045696">
    <property type="entry name" value="Ubox5_N"/>
</dbReference>
<dbReference type="EMBL" id="JAFHDT010000017">
    <property type="protein sequence ID" value="KAI7798299.1"/>
    <property type="molecule type" value="Genomic_DNA"/>
</dbReference>
<dbReference type="GO" id="GO:0000209">
    <property type="term" value="P:protein polyubiquitination"/>
    <property type="evidence" value="ECO:0007669"/>
    <property type="project" value="TreeGrafter"/>
</dbReference>
<feature type="domain" description="U-box" evidence="2">
    <location>
        <begin position="218"/>
        <end position="298"/>
    </location>
</feature>
<dbReference type="InterPro" id="IPR039925">
    <property type="entry name" value="RNF37_RING-Ubox"/>
</dbReference>
<feature type="region of interest" description="Disordered" evidence="1">
    <location>
        <begin position="320"/>
        <end position="339"/>
    </location>
</feature>
<evidence type="ECO:0000259" key="2">
    <source>
        <dbReference type="PROSITE" id="PS51698"/>
    </source>
</evidence>
<dbReference type="CDD" id="cd16660">
    <property type="entry name" value="RING-Ubox_RNF37"/>
    <property type="match status" value="1"/>
</dbReference>
<dbReference type="Pfam" id="PF19318">
    <property type="entry name" value="DUF5918"/>
    <property type="match status" value="1"/>
</dbReference>
<dbReference type="SUPFAM" id="SSF57850">
    <property type="entry name" value="RING/U-box"/>
    <property type="match status" value="1"/>
</dbReference>
<dbReference type="Gene3D" id="3.30.40.10">
    <property type="entry name" value="Zinc/RING finger domain, C3HC4 (zinc finger)"/>
    <property type="match status" value="1"/>
</dbReference>
<dbReference type="GO" id="GO:0005634">
    <property type="term" value="C:nucleus"/>
    <property type="evidence" value="ECO:0007669"/>
    <property type="project" value="TreeGrafter"/>
</dbReference>
<dbReference type="SMART" id="SM00504">
    <property type="entry name" value="Ubox"/>
    <property type="match status" value="1"/>
</dbReference>
<organism evidence="3 4">
    <name type="scientific">Triplophysa rosa</name>
    <name type="common">Cave loach</name>
    <dbReference type="NCBI Taxonomy" id="992332"/>
    <lineage>
        <taxon>Eukaryota</taxon>
        <taxon>Metazoa</taxon>
        <taxon>Chordata</taxon>
        <taxon>Craniata</taxon>
        <taxon>Vertebrata</taxon>
        <taxon>Euteleostomi</taxon>
        <taxon>Actinopterygii</taxon>
        <taxon>Neopterygii</taxon>
        <taxon>Teleostei</taxon>
        <taxon>Ostariophysi</taxon>
        <taxon>Cypriniformes</taxon>
        <taxon>Nemacheilidae</taxon>
        <taxon>Triplophysa</taxon>
    </lineage>
</organism>
<dbReference type="AlphaFoldDB" id="A0A9W7TK12"/>
<dbReference type="PANTHER" id="PTHR13492">
    <property type="entry name" value="RING FINGER PROTEIN 37"/>
    <property type="match status" value="1"/>
</dbReference>
<evidence type="ECO:0000313" key="4">
    <source>
        <dbReference type="Proteomes" id="UP001059041"/>
    </source>
</evidence>
<dbReference type="FunFam" id="3.30.40.10:FF:000163">
    <property type="entry name" value="Putative ring finger protein 37"/>
    <property type="match status" value="1"/>
</dbReference>
<dbReference type="InterPro" id="IPR013083">
    <property type="entry name" value="Znf_RING/FYVE/PHD"/>
</dbReference>
<gene>
    <name evidence="3" type="ORF">IRJ41_024287</name>
</gene>
<evidence type="ECO:0000313" key="3">
    <source>
        <dbReference type="EMBL" id="KAI7798299.1"/>
    </source>
</evidence>
<comment type="caution">
    <text evidence="3">The sequence shown here is derived from an EMBL/GenBank/DDBJ whole genome shotgun (WGS) entry which is preliminary data.</text>
</comment>
<dbReference type="GO" id="GO:0034450">
    <property type="term" value="F:ubiquitin-ubiquitin ligase activity"/>
    <property type="evidence" value="ECO:0007669"/>
    <property type="project" value="TreeGrafter"/>
</dbReference>
<evidence type="ECO:0000256" key="1">
    <source>
        <dbReference type="SAM" id="MobiDB-lite"/>
    </source>
</evidence>
<feature type="region of interest" description="Disordered" evidence="1">
    <location>
        <begin position="195"/>
        <end position="216"/>
    </location>
</feature>
<dbReference type="Pfam" id="PF04564">
    <property type="entry name" value="U-box"/>
    <property type="match status" value="1"/>
</dbReference>
<dbReference type="PROSITE" id="PS51698">
    <property type="entry name" value="U_BOX"/>
    <property type="match status" value="1"/>
</dbReference>
<feature type="compositionally biased region" description="Basic and acidic residues" evidence="1">
    <location>
        <begin position="326"/>
        <end position="339"/>
    </location>
</feature>
<sequence length="395" mass="44235">MVLNLCEAHFQTTIQCNKLCADGYDVTNLLSEDPLTRRRGLRLEYFLRPPLHVTLAFRLKMELCRVDVELWPWRLDQGKNSRRLEIFSSSDGDRGQFKLVARCDLQDDVQVRFHHPNFKPRAPFLDPPPQGPAQIRRVDLWSRGPQSLDSVAQLRVSIPFSGADTALGIKSLAVWAAPARCCSSSEVEKFHEGHLKSLQMSPPSAVPTSEPLEPPDIPIPEEFLDPLTQELMVFPMILPSGVVIDNSTLEEYQKREATWGRLPNDPFTGVPFAQNSKPLPNPLLKSRIDCLVLQTGRTRVQNKLTNKPQASRLIVSAITSTNSNGGHEDPEPSRTQDDVRCDEPVACTSVSALTSRKTLKRKYECSFPSSAVDCEAVTRETVSHTTTGLNITHRH</sequence>
<dbReference type="InterPro" id="IPR003613">
    <property type="entry name" value="Ubox_domain"/>
</dbReference>
<dbReference type="Proteomes" id="UP001059041">
    <property type="component" value="Linkage Group LG17"/>
</dbReference>
<dbReference type="GO" id="GO:0031625">
    <property type="term" value="F:ubiquitin protein ligase binding"/>
    <property type="evidence" value="ECO:0007669"/>
    <property type="project" value="TreeGrafter"/>
</dbReference>
<accession>A0A9W7TK12</accession>
<reference evidence="3" key="1">
    <citation type="submission" date="2021-02" db="EMBL/GenBank/DDBJ databases">
        <title>Comparative genomics reveals that relaxation of natural selection precedes convergent phenotypic evolution of cavefish.</title>
        <authorList>
            <person name="Peng Z."/>
        </authorList>
    </citation>
    <scope>NUCLEOTIDE SEQUENCE</scope>
    <source>
        <tissue evidence="3">Muscle</tissue>
    </source>
</reference>